<dbReference type="Proteomes" id="UP001497700">
    <property type="component" value="Unassembled WGS sequence"/>
</dbReference>
<gene>
    <name evidence="1" type="ORF">F4820DRAFT_404262</name>
</gene>
<protein>
    <submittedName>
        <fullName evidence="1">Uncharacterized protein</fullName>
    </submittedName>
</protein>
<accession>A0ACB9ZEW0</accession>
<name>A0ACB9ZEW0_9PEZI</name>
<reference evidence="1 2" key="1">
    <citation type="journal article" date="2022" name="New Phytol.">
        <title>Ecological generalism drives hyperdiversity of secondary metabolite gene clusters in xylarialean endophytes.</title>
        <authorList>
            <person name="Franco M.E.E."/>
            <person name="Wisecaver J.H."/>
            <person name="Arnold A.E."/>
            <person name="Ju Y.M."/>
            <person name="Slot J.C."/>
            <person name="Ahrendt S."/>
            <person name="Moore L.P."/>
            <person name="Eastman K.E."/>
            <person name="Scott K."/>
            <person name="Konkel Z."/>
            <person name="Mondo S.J."/>
            <person name="Kuo A."/>
            <person name="Hayes R.D."/>
            <person name="Haridas S."/>
            <person name="Andreopoulos B."/>
            <person name="Riley R."/>
            <person name="LaButti K."/>
            <person name="Pangilinan J."/>
            <person name="Lipzen A."/>
            <person name="Amirebrahimi M."/>
            <person name="Yan J."/>
            <person name="Adam C."/>
            <person name="Keymanesh K."/>
            <person name="Ng V."/>
            <person name="Louie K."/>
            <person name="Northen T."/>
            <person name="Drula E."/>
            <person name="Henrissat B."/>
            <person name="Hsieh H.M."/>
            <person name="Youens-Clark K."/>
            <person name="Lutzoni F."/>
            <person name="Miadlikowska J."/>
            <person name="Eastwood D.C."/>
            <person name="Hamelin R.C."/>
            <person name="Grigoriev I.V."/>
            <person name="U'Ren J.M."/>
        </authorList>
    </citation>
    <scope>NUCLEOTIDE SEQUENCE [LARGE SCALE GENOMIC DNA]</scope>
    <source>
        <strain evidence="1 2">CBS 119005</strain>
    </source>
</reference>
<keyword evidence="2" id="KW-1185">Reference proteome</keyword>
<organism evidence="1 2">
    <name type="scientific">Hypoxylon rubiginosum</name>
    <dbReference type="NCBI Taxonomy" id="110542"/>
    <lineage>
        <taxon>Eukaryota</taxon>
        <taxon>Fungi</taxon>
        <taxon>Dikarya</taxon>
        <taxon>Ascomycota</taxon>
        <taxon>Pezizomycotina</taxon>
        <taxon>Sordariomycetes</taxon>
        <taxon>Xylariomycetidae</taxon>
        <taxon>Xylariales</taxon>
        <taxon>Hypoxylaceae</taxon>
        <taxon>Hypoxylon</taxon>
    </lineage>
</organism>
<comment type="caution">
    <text evidence="1">The sequence shown here is derived from an EMBL/GenBank/DDBJ whole genome shotgun (WGS) entry which is preliminary data.</text>
</comment>
<evidence type="ECO:0000313" key="2">
    <source>
        <dbReference type="Proteomes" id="UP001497700"/>
    </source>
</evidence>
<sequence length="153" mass="17715">MSSAPTMRRIWIGEDRRDVLGSSRMPPHMRYDSGKMLNVLIPDATLETIRSETRTPDRVIFEHRLNAPSKELSLTDTDLLGERGKSQLLIVETESQGERVPRKNVILEPRRGLHETAPPRDEIAPITLWRKNFLRPEELGREQPAQKRMRVGW</sequence>
<proteinExistence type="predicted"/>
<evidence type="ECO:0000313" key="1">
    <source>
        <dbReference type="EMBL" id="KAI4870188.1"/>
    </source>
</evidence>
<dbReference type="EMBL" id="MU393425">
    <property type="protein sequence ID" value="KAI4870188.1"/>
    <property type="molecule type" value="Genomic_DNA"/>
</dbReference>